<evidence type="ECO:0000313" key="1">
    <source>
        <dbReference type="EMBL" id="SUU86294.1"/>
    </source>
</evidence>
<evidence type="ECO:0000313" key="2">
    <source>
        <dbReference type="Proteomes" id="UP000254343"/>
    </source>
</evidence>
<sequence length="82" mass="9300">MTLRKFVAPRSSLAGSPERYIGKASAVRQAVAGPVRERAGEHFHNRRRRLDHAFDTPTASAEVKRKLGSKKKAQFRYCAFRD</sequence>
<dbReference type="Proteomes" id="UP000254343">
    <property type="component" value="Unassembled WGS sequence"/>
</dbReference>
<organism evidence="1 2">
    <name type="scientific">Afipia felis</name>
    <name type="common">Cat scratch disease bacillus</name>
    <dbReference type="NCBI Taxonomy" id="1035"/>
    <lineage>
        <taxon>Bacteria</taxon>
        <taxon>Pseudomonadati</taxon>
        <taxon>Pseudomonadota</taxon>
        <taxon>Alphaproteobacteria</taxon>
        <taxon>Hyphomicrobiales</taxon>
        <taxon>Nitrobacteraceae</taxon>
        <taxon>Afipia</taxon>
    </lineage>
</organism>
<gene>
    <name evidence="1" type="ORF">NCTC12722_03518</name>
</gene>
<name>A0A380WBD6_AFIFE</name>
<reference evidence="1 2" key="1">
    <citation type="submission" date="2018-06" db="EMBL/GenBank/DDBJ databases">
        <authorList>
            <consortium name="Pathogen Informatics"/>
            <person name="Doyle S."/>
        </authorList>
    </citation>
    <scope>NUCLEOTIDE SEQUENCE [LARGE SCALE GENOMIC DNA]</scope>
    <source>
        <strain evidence="1 2">NCTC12722</strain>
    </source>
</reference>
<dbReference type="AlphaFoldDB" id="A0A380WBD6"/>
<proteinExistence type="predicted"/>
<accession>A0A380WBD6</accession>
<protein>
    <submittedName>
        <fullName evidence="1">Uncharacterized protein</fullName>
    </submittedName>
</protein>
<dbReference type="EMBL" id="UIGB01000001">
    <property type="protein sequence ID" value="SUU86294.1"/>
    <property type="molecule type" value="Genomic_DNA"/>
</dbReference>
<dbReference type="RefSeq" id="WP_002717119.1">
    <property type="nucleotide sequence ID" value="NZ_UFSI01000001.1"/>
</dbReference>